<dbReference type="PANTHER" id="PTHR42760">
    <property type="entry name" value="SHORT-CHAIN DEHYDROGENASES/REDUCTASES FAMILY MEMBER"/>
    <property type="match status" value="1"/>
</dbReference>
<feature type="non-terminal residue" evidence="3">
    <location>
        <position position="253"/>
    </location>
</feature>
<dbReference type="NCBIfam" id="NF009466">
    <property type="entry name" value="PRK12826.1-2"/>
    <property type="match status" value="1"/>
</dbReference>
<keyword evidence="2" id="KW-0560">Oxidoreductase</keyword>
<proteinExistence type="inferred from homology"/>
<comment type="similarity">
    <text evidence="1">Belongs to the short-chain dehydrogenases/reductases (SDR) family.</text>
</comment>
<dbReference type="Pfam" id="PF13561">
    <property type="entry name" value="adh_short_C2"/>
    <property type="match status" value="1"/>
</dbReference>
<sequence>MDLNLRDKVAVVTGGGRGIGEAIAMAFAAERAHVAVTDIDLDMAQAVSEKIRALGQKTLAVKTDVSKRDEVACLMESVLKEFGRIDVLVNNAGISPKKEGGPIITWEIDPGEWDTVMGVNLEGTLFCSQQAVKFMLPQKQGAIVSIASLAGKAPYEPMPTGAHYNISKAGIISLTQKLANELAPHGIRVNAVAPGRIATPMAKLASGPANQAMLDRTPMGRFGTPEEVAKVVLFLASDMAGYVTGETVNVNGG</sequence>
<dbReference type="Gene3D" id="3.40.50.720">
    <property type="entry name" value="NAD(P)-binding Rossmann-like Domain"/>
    <property type="match status" value="1"/>
</dbReference>
<evidence type="ECO:0000313" key="3">
    <source>
        <dbReference type="EMBL" id="GAH74024.1"/>
    </source>
</evidence>
<dbReference type="GO" id="GO:0016616">
    <property type="term" value="F:oxidoreductase activity, acting on the CH-OH group of donors, NAD or NADP as acceptor"/>
    <property type="evidence" value="ECO:0007669"/>
    <property type="project" value="TreeGrafter"/>
</dbReference>
<dbReference type="PRINTS" id="PR00080">
    <property type="entry name" value="SDRFAMILY"/>
</dbReference>
<accession>X1J6T1</accession>
<dbReference type="PANTHER" id="PTHR42760:SF133">
    <property type="entry name" value="3-OXOACYL-[ACYL-CARRIER-PROTEIN] REDUCTASE"/>
    <property type="match status" value="1"/>
</dbReference>
<gene>
    <name evidence="3" type="ORF">S03H2_45828</name>
</gene>
<dbReference type="InterPro" id="IPR036291">
    <property type="entry name" value="NAD(P)-bd_dom_sf"/>
</dbReference>
<organism evidence="3">
    <name type="scientific">marine sediment metagenome</name>
    <dbReference type="NCBI Taxonomy" id="412755"/>
    <lineage>
        <taxon>unclassified sequences</taxon>
        <taxon>metagenomes</taxon>
        <taxon>ecological metagenomes</taxon>
    </lineage>
</organism>
<dbReference type="InterPro" id="IPR002347">
    <property type="entry name" value="SDR_fam"/>
</dbReference>
<name>X1J6T1_9ZZZZ</name>
<comment type="caution">
    <text evidence="3">The sequence shown here is derived from an EMBL/GenBank/DDBJ whole genome shotgun (WGS) entry which is preliminary data.</text>
</comment>
<dbReference type="NCBIfam" id="NF005559">
    <property type="entry name" value="PRK07231.1"/>
    <property type="match status" value="1"/>
</dbReference>
<dbReference type="EMBL" id="BARU01028739">
    <property type="protein sequence ID" value="GAH74024.1"/>
    <property type="molecule type" value="Genomic_DNA"/>
</dbReference>
<protein>
    <submittedName>
        <fullName evidence="3">Uncharacterized protein</fullName>
    </submittedName>
</protein>
<dbReference type="AlphaFoldDB" id="X1J6T1"/>
<evidence type="ECO:0000256" key="2">
    <source>
        <dbReference type="ARBA" id="ARBA00023002"/>
    </source>
</evidence>
<reference evidence="3" key="1">
    <citation type="journal article" date="2014" name="Front. Microbiol.">
        <title>High frequency of phylogenetically diverse reductive dehalogenase-homologous genes in deep subseafloor sedimentary metagenomes.</title>
        <authorList>
            <person name="Kawai M."/>
            <person name="Futagami T."/>
            <person name="Toyoda A."/>
            <person name="Takaki Y."/>
            <person name="Nishi S."/>
            <person name="Hori S."/>
            <person name="Arai W."/>
            <person name="Tsubouchi T."/>
            <person name="Morono Y."/>
            <person name="Uchiyama I."/>
            <person name="Ito T."/>
            <person name="Fujiyama A."/>
            <person name="Inagaki F."/>
            <person name="Takami H."/>
        </authorList>
    </citation>
    <scope>NUCLEOTIDE SEQUENCE</scope>
    <source>
        <strain evidence="3">Expedition CK06-06</strain>
    </source>
</reference>
<evidence type="ECO:0000256" key="1">
    <source>
        <dbReference type="ARBA" id="ARBA00006484"/>
    </source>
</evidence>
<dbReference type="GO" id="GO:0048038">
    <property type="term" value="F:quinone binding"/>
    <property type="evidence" value="ECO:0007669"/>
    <property type="project" value="TreeGrafter"/>
</dbReference>
<dbReference type="SUPFAM" id="SSF51735">
    <property type="entry name" value="NAD(P)-binding Rossmann-fold domains"/>
    <property type="match status" value="1"/>
</dbReference>
<dbReference type="FunFam" id="3.40.50.720:FF:000084">
    <property type="entry name" value="Short-chain dehydrogenase reductase"/>
    <property type="match status" value="1"/>
</dbReference>
<dbReference type="GO" id="GO:0006633">
    <property type="term" value="P:fatty acid biosynthetic process"/>
    <property type="evidence" value="ECO:0007669"/>
    <property type="project" value="TreeGrafter"/>
</dbReference>
<dbReference type="PRINTS" id="PR00081">
    <property type="entry name" value="GDHRDH"/>
</dbReference>